<dbReference type="AlphaFoldDB" id="A0A0E0M4M8"/>
<protein>
    <submittedName>
        <fullName evidence="1">Uncharacterized protein</fullName>
    </submittedName>
</protein>
<reference evidence="1" key="2">
    <citation type="submission" date="2018-05" db="EMBL/GenBank/DDBJ databases">
        <title>OpunRS2 (Oryza punctata Reference Sequence Version 2).</title>
        <authorList>
            <person name="Zhang J."/>
            <person name="Kudrna D."/>
            <person name="Lee S."/>
            <person name="Talag J."/>
            <person name="Welchert J."/>
            <person name="Wing R.A."/>
        </authorList>
    </citation>
    <scope>NUCLEOTIDE SEQUENCE [LARGE SCALE GENOMIC DNA]</scope>
</reference>
<sequence>MAIPIVESLASVFRSVSRSLERLGAASPTKSFWTRNYLRKLQGSLDIGLQSLSLLERTFYRLESKLADKVRSLAAIAAATIKAANKDRLEYKQVDKVGSTAADKAGVNSVLIFVAVGNERSANCALSAYRSFLEVCRATMTAFDDMQRSIKDKLLNVAGAGENLQDNIRFASGMTRILADFLGPWILTSYGTEGIPPTMQIAFRFCREHLWSIKTCADTPFLLLGCGAFNLRRRMKLSVARMRCLQSSEAVSRSLERLGAASPTKSFWTCRNYLRKLQGSLDIAWQSLSLLERTLDRLQSKQAEEVKSLAAVAAAVIKTCAGEVAIRYAVTNELHADIALSVYRDFEDICRVNMIALNDMQRAIKDKLSSVPGAGENLQSNIKRASSTTRILACHLGPWIQTINGIQGIPPTIKIAFSFCREHMWSVKTCADTPFLLLGCGAFTLRRRLKLCVARMRCLPLQSSEASETLCTKRS</sequence>
<dbReference type="EnsemblPlants" id="OPUNC09G18240.1">
    <property type="protein sequence ID" value="OPUNC09G18240.1"/>
    <property type="gene ID" value="OPUNC09G18240"/>
</dbReference>
<accession>A0A0E0M4M8</accession>
<dbReference type="Gramene" id="OPUNC09G18240.1">
    <property type="protein sequence ID" value="OPUNC09G18240.1"/>
    <property type="gene ID" value="OPUNC09G18240"/>
</dbReference>
<dbReference type="Proteomes" id="UP000026962">
    <property type="component" value="Chromosome 9"/>
</dbReference>
<dbReference type="STRING" id="4537.A0A0E0M4M8"/>
<keyword evidence="2" id="KW-1185">Reference proteome</keyword>
<name>A0A0E0M4M8_ORYPU</name>
<organism evidence="1">
    <name type="scientific">Oryza punctata</name>
    <name type="common">Red rice</name>
    <dbReference type="NCBI Taxonomy" id="4537"/>
    <lineage>
        <taxon>Eukaryota</taxon>
        <taxon>Viridiplantae</taxon>
        <taxon>Streptophyta</taxon>
        <taxon>Embryophyta</taxon>
        <taxon>Tracheophyta</taxon>
        <taxon>Spermatophyta</taxon>
        <taxon>Magnoliopsida</taxon>
        <taxon>Liliopsida</taxon>
        <taxon>Poales</taxon>
        <taxon>Poaceae</taxon>
        <taxon>BOP clade</taxon>
        <taxon>Oryzoideae</taxon>
        <taxon>Oryzeae</taxon>
        <taxon>Oryzinae</taxon>
        <taxon>Oryza</taxon>
    </lineage>
</organism>
<dbReference type="HOGENOM" id="CLU_575403_0_0_1"/>
<evidence type="ECO:0000313" key="2">
    <source>
        <dbReference type="Proteomes" id="UP000026962"/>
    </source>
</evidence>
<reference evidence="1" key="1">
    <citation type="submission" date="2015-04" db="UniProtKB">
        <authorList>
            <consortium name="EnsemblPlants"/>
        </authorList>
    </citation>
    <scope>IDENTIFICATION</scope>
</reference>
<evidence type="ECO:0000313" key="1">
    <source>
        <dbReference type="EnsemblPlants" id="OPUNC09G18240.1"/>
    </source>
</evidence>
<proteinExistence type="predicted"/>